<proteinExistence type="predicted"/>
<dbReference type="Pfam" id="PF00646">
    <property type="entry name" value="F-box"/>
    <property type="match status" value="1"/>
</dbReference>
<dbReference type="RefSeq" id="XP_043035432.1">
    <property type="nucleotide sequence ID" value="XM_043187150.1"/>
</dbReference>
<sequence>MLDELLPELLQAIASLLDFTDRKTLRLVCKSLNDGMTLFVLETISINLNSCRTFDASILLLRALGAPQNNPGKFIKYLRVHSSFDPPYEKYRHPWHRMTRKRSRVVSRIEKLILKAIPSLISLQSI</sequence>
<evidence type="ECO:0000313" key="3">
    <source>
        <dbReference type="Proteomes" id="UP000812287"/>
    </source>
</evidence>
<dbReference type="OrthoDB" id="5290889at2759"/>
<evidence type="ECO:0000313" key="2">
    <source>
        <dbReference type="EMBL" id="KAG7441932.1"/>
    </source>
</evidence>
<dbReference type="EMBL" id="MU250555">
    <property type="protein sequence ID" value="KAG7441932.1"/>
    <property type="molecule type" value="Genomic_DNA"/>
</dbReference>
<dbReference type="Proteomes" id="UP000812287">
    <property type="component" value="Unassembled WGS sequence"/>
</dbReference>
<organism evidence="2 3">
    <name type="scientific">Guyanagaster necrorhizus</name>
    <dbReference type="NCBI Taxonomy" id="856835"/>
    <lineage>
        <taxon>Eukaryota</taxon>
        <taxon>Fungi</taxon>
        <taxon>Dikarya</taxon>
        <taxon>Basidiomycota</taxon>
        <taxon>Agaricomycotina</taxon>
        <taxon>Agaricomycetes</taxon>
        <taxon>Agaricomycetidae</taxon>
        <taxon>Agaricales</taxon>
        <taxon>Marasmiineae</taxon>
        <taxon>Physalacriaceae</taxon>
        <taxon>Guyanagaster</taxon>
    </lineage>
</organism>
<reference evidence="2" key="1">
    <citation type="submission" date="2020-11" db="EMBL/GenBank/DDBJ databases">
        <title>Adaptations for nitrogen fixation in a non-lichenized fungal sporocarp promotes dispersal by wood-feeding termites.</title>
        <authorList>
            <consortium name="DOE Joint Genome Institute"/>
            <person name="Koch R.A."/>
            <person name="Yoon G."/>
            <person name="Arayal U."/>
            <person name="Lail K."/>
            <person name="Amirebrahimi M."/>
            <person name="Labutti K."/>
            <person name="Lipzen A."/>
            <person name="Riley R."/>
            <person name="Barry K."/>
            <person name="Henrissat B."/>
            <person name="Grigoriev I.V."/>
            <person name="Herr J.R."/>
            <person name="Aime M.C."/>
        </authorList>
    </citation>
    <scope>NUCLEOTIDE SEQUENCE</scope>
    <source>
        <strain evidence="2">MCA 3950</strain>
    </source>
</reference>
<feature type="domain" description="F-box" evidence="1">
    <location>
        <begin position="5"/>
        <end position="34"/>
    </location>
</feature>
<comment type="caution">
    <text evidence="2">The sequence shown here is derived from an EMBL/GenBank/DDBJ whole genome shotgun (WGS) entry which is preliminary data.</text>
</comment>
<dbReference type="AlphaFoldDB" id="A0A9P7VJT4"/>
<dbReference type="CDD" id="cd09917">
    <property type="entry name" value="F-box_SF"/>
    <property type="match status" value="1"/>
</dbReference>
<keyword evidence="3" id="KW-1185">Reference proteome</keyword>
<dbReference type="GeneID" id="66109447"/>
<evidence type="ECO:0000259" key="1">
    <source>
        <dbReference type="Pfam" id="PF00646"/>
    </source>
</evidence>
<name>A0A9P7VJT4_9AGAR</name>
<dbReference type="InterPro" id="IPR001810">
    <property type="entry name" value="F-box_dom"/>
</dbReference>
<gene>
    <name evidence="2" type="ORF">BT62DRAFT_936562</name>
</gene>
<protein>
    <recommendedName>
        <fullName evidence="1">F-box domain-containing protein</fullName>
    </recommendedName>
</protein>
<accession>A0A9P7VJT4</accession>
<feature type="non-terminal residue" evidence="2">
    <location>
        <position position="126"/>
    </location>
</feature>